<evidence type="ECO:0000313" key="2">
    <source>
        <dbReference type="Proteomes" id="UP000199494"/>
    </source>
</evidence>
<name>A0A1G6UHY0_9PSEU</name>
<dbReference type="EMBL" id="FMZE01000008">
    <property type="protein sequence ID" value="SDD40326.1"/>
    <property type="molecule type" value="Genomic_DNA"/>
</dbReference>
<dbReference type="InterPro" id="IPR005561">
    <property type="entry name" value="ANTAR"/>
</dbReference>
<dbReference type="RefSeq" id="WP_091807618.1">
    <property type="nucleotide sequence ID" value="NZ_CP016353.1"/>
</dbReference>
<dbReference type="Gene3D" id="1.10.10.10">
    <property type="entry name" value="Winged helix-like DNA-binding domain superfamily/Winged helix DNA-binding domain"/>
    <property type="match status" value="1"/>
</dbReference>
<dbReference type="STRING" id="530584.SAMN05421630_10854"/>
<dbReference type="Proteomes" id="UP000199494">
    <property type="component" value="Unassembled WGS sequence"/>
</dbReference>
<dbReference type="GO" id="GO:0003723">
    <property type="term" value="F:RNA binding"/>
    <property type="evidence" value="ECO:0007669"/>
    <property type="project" value="InterPro"/>
</dbReference>
<gene>
    <name evidence="1" type="ORF">SAMN05421630_10854</name>
</gene>
<reference evidence="1 2" key="1">
    <citation type="submission" date="2016-10" db="EMBL/GenBank/DDBJ databases">
        <authorList>
            <person name="de Groot N.N."/>
        </authorList>
    </citation>
    <scope>NUCLEOTIDE SEQUENCE [LARGE SCALE GENOMIC DNA]</scope>
    <source>
        <strain evidence="1 2">CGMCC 4.5506</strain>
    </source>
</reference>
<dbReference type="AlphaFoldDB" id="A0A1G6UHY0"/>
<accession>A0A1G6UHY0</accession>
<sequence length="135" mass="14228">MFSFPVGVGAAQVGVLNVYRATTGELTAGELNDAYALADLALLLVLDHRGGITVGSGVGGADNDAVLRNVEVHQAAGMVSVQLGIPVVEALLRLRAHAFADNVRLTDLARAVVQRKLRFASNDEHISEPEPESDQ</sequence>
<evidence type="ECO:0000313" key="1">
    <source>
        <dbReference type="EMBL" id="SDD40326.1"/>
    </source>
</evidence>
<dbReference type="SMART" id="SM01012">
    <property type="entry name" value="ANTAR"/>
    <property type="match status" value="1"/>
</dbReference>
<proteinExistence type="predicted"/>
<dbReference type="InterPro" id="IPR036388">
    <property type="entry name" value="WH-like_DNA-bd_sf"/>
</dbReference>
<keyword evidence="2" id="KW-1185">Reference proteome</keyword>
<organism evidence="1 2">
    <name type="scientific">Prauserella marina</name>
    <dbReference type="NCBI Taxonomy" id="530584"/>
    <lineage>
        <taxon>Bacteria</taxon>
        <taxon>Bacillati</taxon>
        <taxon>Actinomycetota</taxon>
        <taxon>Actinomycetes</taxon>
        <taxon>Pseudonocardiales</taxon>
        <taxon>Pseudonocardiaceae</taxon>
        <taxon>Prauserella</taxon>
    </lineage>
</organism>
<protein>
    <submittedName>
        <fullName evidence="1">ANTAR domain-containing protein</fullName>
    </submittedName>
</protein>